<name>A0A811QPK6_9POAL</name>
<dbReference type="SUPFAM" id="SSF48264">
    <property type="entry name" value="Cytochrome P450"/>
    <property type="match status" value="1"/>
</dbReference>
<accession>A0A811QPK6</accession>
<gene>
    <name evidence="1" type="ORF">NCGR_LOCUS43100</name>
</gene>
<protein>
    <submittedName>
        <fullName evidence="1">Uncharacterized protein</fullName>
    </submittedName>
</protein>
<dbReference type="InterPro" id="IPR036396">
    <property type="entry name" value="Cyt_P450_sf"/>
</dbReference>
<dbReference type="Proteomes" id="UP000604825">
    <property type="component" value="Unassembled WGS sequence"/>
</dbReference>
<dbReference type="AlphaFoldDB" id="A0A811QPK6"/>
<dbReference type="Gene3D" id="1.10.630.10">
    <property type="entry name" value="Cytochrome P450"/>
    <property type="match status" value="1"/>
</dbReference>
<dbReference type="EMBL" id="CAJGYO010000011">
    <property type="protein sequence ID" value="CAD6259663.1"/>
    <property type="molecule type" value="Genomic_DNA"/>
</dbReference>
<proteinExistence type="predicted"/>
<dbReference type="GO" id="GO:0004497">
    <property type="term" value="F:monooxygenase activity"/>
    <property type="evidence" value="ECO:0007669"/>
    <property type="project" value="InterPro"/>
</dbReference>
<comment type="caution">
    <text evidence="1">The sequence shown here is derived from an EMBL/GenBank/DDBJ whole genome shotgun (WGS) entry which is preliminary data.</text>
</comment>
<dbReference type="GO" id="GO:0005506">
    <property type="term" value="F:iron ion binding"/>
    <property type="evidence" value="ECO:0007669"/>
    <property type="project" value="InterPro"/>
</dbReference>
<organism evidence="1 2">
    <name type="scientific">Miscanthus lutarioriparius</name>
    <dbReference type="NCBI Taxonomy" id="422564"/>
    <lineage>
        <taxon>Eukaryota</taxon>
        <taxon>Viridiplantae</taxon>
        <taxon>Streptophyta</taxon>
        <taxon>Embryophyta</taxon>
        <taxon>Tracheophyta</taxon>
        <taxon>Spermatophyta</taxon>
        <taxon>Magnoliopsida</taxon>
        <taxon>Liliopsida</taxon>
        <taxon>Poales</taxon>
        <taxon>Poaceae</taxon>
        <taxon>PACMAD clade</taxon>
        <taxon>Panicoideae</taxon>
        <taxon>Andropogonodae</taxon>
        <taxon>Andropogoneae</taxon>
        <taxon>Saccharinae</taxon>
        <taxon>Miscanthus</taxon>
    </lineage>
</organism>
<sequence length="94" mass="10942">MAGGEGEVWEVLRLDRLVKFQYGRARADLPVESHDTYEVKKGEMVFGYRPLAIRDARVFRPTAGEFVGDRFVGEEGRKLLWYVVQQQGDRHDER</sequence>
<evidence type="ECO:0000313" key="1">
    <source>
        <dbReference type="EMBL" id="CAD6259663.1"/>
    </source>
</evidence>
<dbReference type="GO" id="GO:0016705">
    <property type="term" value="F:oxidoreductase activity, acting on paired donors, with incorporation or reduction of molecular oxygen"/>
    <property type="evidence" value="ECO:0007669"/>
    <property type="project" value="InterPro"/>
</dbReference>
<reference evidence="1" key="1">
    <citation type="submission" date="2020-10" db="EMBL/GenBank/DDBJ databases">
        <authorList>
            <person name="Han B."/>
            <person name="Lu T."/>
            <person name="Zhao Q."/>
            <person name="Huang X."/>
            <person name="Zhao Y."/>
        </authorList>
    </citation>
    <scope>NUCLEOTIDE SEQUENCE</scope>
</reference>
<keyword evidence="2" id="KW-1185">Reference proteome</keyword>
<dbReference type="GO" id="GO:0020037">
    <property type="term" value="F:heme binding"/>
    <property type="evidence" value="ECO:0007669"/>
    <property type="project" value="InterPro"/>
</dbReference>
<dbReference type="OrthoDB" id="2789670at2759"/>
<evidence type="ECO:0000313" key="2">
    <source>
        <dbReference type="Proteomes" id="UP000604825"/>
    </source>
</evidence>